<reference evidence="2 3" key="1">
    <citation type="submission" date="2016-05" db="EMBL/GenBank/DDBJ databases">
        <title>Niabella ginsenosidivorans BS26 whole genome sequencing.</title>
        <authorList>
            <person name="Im W.T."/>
            <person name="Siddiqi M.Z."/>
        </authorList>
    </citation>
    <scope>NUCLEOTIDE SEQUENCE [LARGE SCALE GENOMIC DNA]</scope>
    <source>
        <strain evidence="2 3">BS26</strain>
    </source>
</reference>
<dbReference type="EMBL" id="CP015772">
    <property type="protein sequence ID" value="ANH80365.1"/>
    <property type="molecule type" value="Genomic_DNA"/>
</dbReference>
<dbReference type="Pfam" id="PF05893">
    <property type="entry name" value="LuxC"/>
    <property type="match status" value="1"/>
</dbReference>
<protein>
    <submittedName>
        <fullName evidence="2">Acyl-CoA reductase</fullName>
    </submittedName>
</protein>
<dbReference type="RefSeq" id="WP_067752694.1">
    <property type="nucleotide sequence ID" value="NZ_CP015772.1"/>
</dbReference>
<evidence type="ECO:0000313" key="3">
    <source>
        <dbReference type="Proteomes" id="UP000077667"/>
    </source>
</evidence>
<dbReference type="AlphaFoldDB" id="A0A1A9HZ62"/>
<evidence type="ECO:0000256" key="1">
    <source>
        <dbReference type="ARBA" id="ARBA00022857"/>
    </source>
</evidence>
<dbReference type="Proteomes" id="UP000077667">
    <property type="component" value="Chromosome"/>
</dbReference>
<dbReference type="OrthoDB" id="1522941at2"/>
<dbReference type="KEGG" id="nia:A8C56_04660"/>
<keyword evidence="3" id="KW-1185">Reference proteome</keyword>
<dbReference type="GO" id="GO:0003995">
    <property type="term" value="F:acyl-CoA dehydrogenase activity"/>
    <property type="evidence" value="ECO:0007669"/>
    <property type="project" value="InterPro"/>
</dbReference>
<proteinExistence type="predicted"/>
<evidence type="ECO:0000313" key="2">
    <source>
        <dbReference type="EMBL" id="ANH80365.1"/>
    </source>
</evidence>
<dbReference type="STRING" id="1176587.A8C56_04660"/>
<keyword evidence="1" id="KW-0521">NADP</keyword>
<organism evidence="2 3">
    <name type="scientific">Niabella ginsenosidivorans</name>
    <dbReference type="NCBI Taxonomy" id="1176587"/>
    <lineage>
        <taxon>Bacteria</taxon>
        <taxon>Pseudomonadati</taxon>
        <taxon>Bacteroidota</taxon>
        <taxon>Chitinophagia</taxon>
        <taxon>Chitinophagales</taxon>
        <taxon>Chitinophagaceae</taxon>
        <taxon>Niabella</taxon>
    </lineage>
</organism>
<sequence>MTLSQRIALLVKLGSYMQTNDAAWTAAKEQAFKKNGWFLPEFIDRAVTNIATRFLQEPVLKKWVRSYPALGEQQNNPRLVGLVMAGNIPLVGFHDLLCIFISGNKSLIKASSKDEILIAHLVKKMIEWAPETEQLISFAPLLKGCDAYIATGSDNTAGYFEYYFSKYPSLIRRNRTSAAVLTGKETDEELNALADDVHLYFGMGCRNVTKIFVPEQYDFEHLLAVFKKYDYLSDVHKYKNNYDYNLALYILNKRYYMSTAAILLVEDPSLFSPVSQLNYGYYENRSNLVGELVNNPSVQCIVGSGYMPFGTAQSPAIDQYADGEDTLKFLLSLQQ</sequence>
<dbReference type="InterPro" id="IPR008670">
    <property type="entry name" value="CoA_reduct_LuxC"/>
</dbReference>
<dbReference type="GO" id="GO:0008218">
    <property type="term" value="P:bioluminescence"/>
    <property type="evidence" value="ECO:0007669"/>
    <property type="project" value="InterPro"/>
</dbReference>
<accession>A0A1A9HZ62</accession>
<dbReference type="SUPFAM" id="SSF53720">
    <property type="entry name" value="ALDH-like"/>
    <property type="match status" value="1"/>
</dbReference>
<dbReference type="InterPro" id="IPR016161">
    <property type="entry name" value="Ald_DH/histidinol_DH"/>
</dbReference>
<gene>
    <name evidence="2" type="ORF">A8C56_04660</name>
</gene>
<name>A0A1A9HZ62_9BACT</name>